<comment type="caution">
    <text evidence="1">The sequence shown here is derived from an EMBL/GenBank/DDBJ whole genome shotgun (WGS) entry which is preliminary data.</text>
</comment>
<dbReference type="AlphaFoldDB" id="A0A0F8ZZ84"/>
<gene>
    <name evidence="1" type="ORF">LCGC14_2634220</name>
</gene>
<sequence length="233" mass="24749">MDRGQPLGPPVVFDVLGGGAAIVNRPAAEGFEQPAVVRPNELAVEVLAEDDAIVVRHPHAAVSAGNLDPQHVGVVFDVLACHFFLNAYPIDQRVGDLLHQVVDCVGVVVHPVDHFVVAHDLQGGGQRPLAVGHTDRQIGPLAHGADGVQYPGHQPVLPRVGFAQVVELFDVGDLRHGDGRVHAVLEHDLDAEPRGQHAGAVPGHQERDVDVVVVAHVALDLLRLKVDHAGRVV</sequence>
<proteinExistence type="predicted"/>
<evidence type="ECO:0000313" key="1">
    <source>
        <dbReference type="EMBL" id="KKK99292.1"/>
    </source>
</evidence>
<organism evidence="1">
    <name type="scientific">marine sediment metagenome</name>
    <dbReference type="NCBI Taxonomy" id="412755"/>
    <lineage>
        <taxon>unclassified sequences</taxon>
        <taxon>metagenomes</taxon>
        <taxon>ecological metagenomes</taxon>
    </lineage>
</organism>
<protein>
    <submittedName>
        <fullName evidence="1">Uncharacterized protein</fullName>
    </submittedName>
</protein>
<feature type="non-terminal residue" evidence="1">
    <location>
        <position position="233"/>
    </location>
</feature>
<dbReference type="EMBL" id="LAZR01045266">
    <property type="protein sequence ID" value="KKK99292.1"/>
    <property type="molecule type" value="Genomic_DNA"/>
</dbReference>
<name>A0A0F8ZZ84_9ZZZZ</name>
<accession>A0A0F8ZZ84</accession>
<reference evidence="1" key="1">
    <citation type="journal article" date="2015" name="Nature">
        <title>Complex archaea that bridge the gap between prokaryotes and eukaryotes.</title>
        <authorList>
            <person name="Spang A."/>
            <person name="Saw J.H."/>
            <person name="Jorgensen S.L."/>
            <person name="Zaremba-Niedzwiedzka K."/>
            <person name="Martijn J."/>
            <person name="Lind A.E."/>
            <person name="van Eijk R."/>
            <person name="Schleper C."/>
            <person name="Guy L."/>
            <person name="Ettema T.J."/>
        </authorList>
    </citation>
    <scope>NUCLEOTIDE SEQUENCE</scope>
</reference>